<dbReference type="SMART" id="SM00283">
    <property type="entry name" value="MA"/>
    <property type="match status" value="1"/>
</dbReference>
<feature type="domain" description="Methyl-accepting transducer" evidence="5">
    <location>
        <begin position="230"/>
        <end position="459"/>
    </location>
</feature>
<dbReference type="GO" id="GO:0016020">
    <property type="term" value="C:membrane"/>
    <property type="evidence" value="ECO:0007669"/>
    <property type="project" value="InterPro"/>
</dbReference>
<dbReference type="Pfam" id="PF00015">
    <property type="entry name" value="MCPsignal"/>
    <property type="match status" value="1"/>
</dbReference>
<evidence type="ECO:0000256" key="3">
    <source>
        <dbReference type="PROSITE-ProRule" id="PRU00284"/>
    </source>
</evidence>
<keyword evidence="4" id="KW-0812">Transmembrane</keyword>
<dbReference type="PRINTS" id="PR00260">
    <property type="entry name" value="CHEMTRNSDUCR"/>
</dbReference>
<dbReference type="PROSITE" id="PS50111">
    <property type="entry name" value="CHEMOTAXIS_TRANSDUC_2"/>
    <property type="match status" value="1"/>
</dbReference>
<dbReference type="PANTHER" id="PTHR43531">
    <property type="entry name" value="PROTEIN ICFG"/>
    <property type="match status" value="1"/>
</dbReference>
<dbReference type="SUPFAM" id="SSF58104">
    <property type="entry name" value="Methyl-accepting chemotaxis protein (MCP) signaling domain"/>
    <property type="match status" value="1"/>
</dbReference>
<dbReference type="GO" id="GO:0007165">
    <property type="term" value="P:signal transduction"/>
    <property type="evidence" value="ECO:0007669"/>
    <property type="project" value="UniProtKB-KW"/>
</dbReference>
<evidence type="ECO:0000256" key="2">
    <source>
        <dbReference type="ARBA" id="ARBA00029447"/>
    </source>
</evidence>
<keyword evidence="4" id="KW-0472">Membrane</keyword>
<evidence type="ECO:0000313" key="6">
    <source>
        <dbReference type="EMBL" id="RDB36780.1"/>
    </source>
</evidence>
<evidence type="ECO:0000256" key="1">
    <source>
        <dbReference type="ARBA" id="ARBA00022500"/>
    </source>
</evidence>
<dbReference type="InterPro" id="IPR004090">
    <property type="entry name" value="Chemotax_Me-accpt_rcpt"/>
</dbReference>
<feature type="transmembrane region" description="Helical" evidence="4">
    <location>
        <begin position="190"/>
        <end position="214"/>
    </location>
</feature>
<dbReference type="Gene3D" id="1.10.287.950">
    <property type="entry name" value="Methyl-accepting chemotaxis protein"/>
    <property type="match status" value="1"/>
</dbReference>
<comment type="similarity">
    <text evidence="2">Belongs to the methyl-accepting chemotaxis (MCP) protein family.</text>
</comment>
<keyword evidence="4" id="KW-1133">Transmembrane helix</keyword>
<organism evidence="6 7">
    <name type="scientific">Spirobacillus cienkowskii</name>
    <dbReference type="NCBI Taxonomy" id="495820"/>
    <lineage>
        <taxon>Bacteria</taxon>
        <taxon>Pseudomonadati</taxon>
        <taxon>Bdellovibrionota</taxon>
        <taxon>Oligoflexia</taxon>
        <taxon>Silvanigrellales</taxon>
        <taxon>Spirobacillus</taxon>
    </lineage>
</organism>
<proteinExistence type="inferred from homology"/>
<evidence type="ECO:0000313" key="7">
    <source>
        <dbReference type="Proteomes" id="UP000253934"/>
    </source>
</evidence>
<dbReference type="GO" id="GO:0006935">
    <property type="term" value="P:chemotaxis"/>
    <property type="evidence" value="ECO:0007669"/>
    <property type="project" value="UniProtKB-KW"/>
</dbReference>
<evidence type="ECO:0000259" key="5">
    <source>
        <dbReference type="PROSITE" id="PS50111"/>
    </source>
</evidence>
<accession>A0A369KTS6</accession>
<feature type="transmembrane region" description="Helical" evidence="4">
    <location>
        <begin position="12"/>
        <end position="36"/>
    </location>
</feature>
<keyword evidence="1" id="KW-0145">Chemotaxis</keyword>
<comment type="caution">
    <text evidence="6">The sequence shown here is derived from an EMBL/GenBank/DDBJ whole genome shotgun (WGS) entry which is preliminary data.</text>
</comment>
<dbReference type="EMBL" id="QOVW01000027">
    <property type="protein sequence ID" value="RDB36780.1"/>
    <property type="molecule type" value="Genomic_DNA"/>
</dbReference>
<name>A0A369KTS6_9BACT</name>
<dbReference type="PANTHER" id="PTHR43531:SF11">
    <property type="entry name" value="METHYL-ACCEPTING CHEMOTAXIS PROTEIN 3"/>
    <property type="match status" value="1"/>
</dbReference>
<dbReference type="AlphaFoldDB" id="A0A369KTS6"/>
<protein>
    <recommendedName>
        <fullName evidence="5">Methyl-accepting transducer domain-containing protein</fullName>
    </recommendedName>
</protein>
<dbReference type="Proteomes" id="UP000253934">
    <property type="component" value="Unassembled WGS sequence"/>
</dbReference>
<dbReference type="GO" id="GO:0004888">
    <property type="term" value="F:transmembrane signaling receptor activity"/>
    <property type="evidence" value="ECO:0007669"/>
    <property type="project" value="InterPro"/>
</dbReference>
<reference evidence="6" key="1">
    <citation type="submission" date="2018-04" db="EMBL/GenBank/DDBJ databases">
        <title>Draft genome sequence of the Candidatus Spirobacillus cienkowskii, a pathogen of freshwater Daphnia species, reconstructed from hemolymph metagenomic reads.</title>
        <authorList>
            <person name="Bresciani L."/>
            <person name="Lemos L.N."/>
            <person name="Wale N."/>
            <person name="Lin J.Y."/>
            <person name="Fernandes G.R."/>
            <person name="Duffy M.A."/>
            <person name="Rodrigues J.M."/>
        </authorList>
    </citation>
    <scope>NUCLEOTIDE SEQUENCE [LARGE SCALE GENOMIC DNA]</scope>
    <source>
        <strain evidence="6">Binning01</strain>
    </source>
</reference>
<keyword evidence="3" id="KW-0807">Transducer</keyword>
<evidence type="ECO:0000256" key="4">
    <source>
        <dbReference type="SAM" id="Phobius"/>
    </source>
</evidence>
<keyword evidence="7" id="KW-1185">Reference proteome</keyword>
<gene>
    <name evidence="6" type="ORF">DCC88_03365</name>
</gene>
<sequence>MKKFDKLSLKIKLLIFNSTLFFSLIFVSFITLNILFSSNTIIKDLSSNEASHWLYQSMIIKSDIQLYLRISLNNHDQNKEGLESSLKDVSNATSSLTQALQKYVSETKFTQEEQDNFNKTNTNWTEINKNIEDFIVTLKENKSKKEDLTAKISKIEDGFLNLNDQLSEMLSKLRKNSIEIYNISQEKEKYYFLGLLSILSFGLLISVISFIYTIKISSNFKLISNELNIQSKDINKIVSLIKKNSSVLVSSMDQQSSSIHETTAAINEITSTVNRTNENTKELFSVSKTSLEKSEIGQTVMKDMLASMKEIYQSNEQLQVIADIIKQINSKTAVINEIVAKTELLSLNASIESARAGEHGKGFAVVAEEVGNLAKISGKSAHEIQELITQSEEKVRQILDATRSRFDGIKNITDKANFSFQEISENISSLSNYIEQITNAAQEQEIGVRQISTAMLQIENSTRTIQESVTSNLEGSQTLVNQSENLEKTSLKIGTMISGENTN</sequence>
<dbReference type="InterPro" id="IPR051310">
    <property type="entry name" value="MCP_chemotaxis"/>
</dbReference>
<dbReference type="InterPro" id="IPR004089">
    <property type="entry name" value="MCPsignal_dom"/>
</dbReference>